<dbReference type="InterPro" id="IPR017900">
    <property type="entry name" value="4Fe4S_Fe_S_CS"/>
</dbReference>
<evidence type="ECO:0000313" key="5">
    <source>
        <dbReference type="EMBL" id="SDI61756.1"/>
    </source>
</evidence>
<dbReference type="Pfam" id="PF12838">
    <property type="entry name" value="Fer4_7"/>
    <property type="match status" value="1"/>
</dbReference>
<name>A0A1G8M1E0_9NOCA</name>
<evidence type="ECO:0000256" key="2">
    <source>
        <dbReference type="ARBA" id="ARBA00023004"/>
    </source>
</evidence>
<evidence type="ECO:0000256" key="1">
    <source>
        <dbReference type="ARBA" id="ARBA00022723"/>
    </source>
</evidence>
<evidence type="ECO:0000256" key="3">
    <source>
        <dbReference type="ARBA" id="ARBA00023014"/>
    </source>
</evidence>
<dbReference type="Proteomes" id="UP000183263">
    <property type="component" value="Unassembled WGS sequence"/>
</dbReference>
<keyword evidence="6" id="KW-1185">Reference proteome</keyword>
<dbReference type="RefSeq" id="WP_072736889.1">
    <property type="nucleotide sequence ID" value="NZ_CP048813.1"/>
</dbReference>
<dbReference type="InterPro" id="IPR017896">
    <property type="entry name" value="4Fe4S_Fe-S-bd"/>
</dbReference>
<dbReference type="GO" id="GO:0051536">
    <property type="term" value="F:iron-sulfur cluster binding"/>
    <property type="evidence" value="ECO:0007669"/>
    <property type="project" value="UniProtKB-KW"/>
</dbReference>
<dbReference type="Gene3D" id="3.30.70.20">
    <property type="match status" value="1"/>
</dbReference>
<dbReference type="EMBL" id="FNDN01000009">
    <property type="protein sequence ID" value="SDI61756.1"/>
    <property type="molecule type" value="Genomic_DNA"/>
</dbReference>
<protein>
    <submittedName>
        <fullName evidence="5">NAD-dependent dihydropyrimidine dehydrogenase, PreA subunit</fullName>
    </submittedName>
</protein>
<sequence length="117" mass="12196">MIELLLAEPCIECDKCVDVCPTNVLDRTTSGVPVIARQSDCQTCFMCEAYCPADAIYVAPDVAPVGDAALPLPLLGSYRERIGWGGGRAPGALVAVGPELPKGSPPPRLPGTGTRTD</sequence>
<evidence type="ECO:0000259" key="4">
    <source>
        <dbReference type="PROSITE" id="PS51379"/>
    </source>
</evidence>
<dbReference type="OrthoDB" id="9800445at2"/>
<dbReference type="SUPFAM" id="SSF54862">
    <property type="entry name" value="4Fe-4S ferredoxins"/>
    <property type="match status" value="1"/>
</dbReference>
<feature type="domain" description="4Fe-4S ferredoxin-type" evidence="4">
    <location>
        <begin position="31"/>
        <end position="61"/>
    </location>
</feature>
<dbReference type="PROSITE" id="PS00198">
    <property type="entry name" value="4FE4S_FER_1"/>
    <property type="match status" value="2"/>
</dbReference>
<keyword evidence="1" id="KW-0479">Metal-binding</keyword>
<keyword evidence="2" id="KW-0408">Iron</keyword>
<evidence type="ECO:0000313" key="6">
    <source>
        <dbReference type="Proteomes" id="UP000183263"/>
    </source>
</evidence>
<keyword evidence="3" id="KW-0411">Iron-sulfur</keyword>
<dbReference type="AlphaFoldDB" id="A0A1G8M1E0"/>
<organism evidence="5 6">
    <name type="scientific">Rhodococcus triatomae</name>
    <dbReference type="NCBI Taxonomy" id="300028"/>
    <lineage>
        <taxon>Bacteria</taxon>
        <taxon>Bacillati</taxon>
        <taxon>Actinomycetota</taxon>
        <taxon>Actinomycetes</taxon>
        <taxon>Mycobacteriales</taxon>
        <taxon>Nocardiaceae</taxon>
        <taxon>Rhodococcus</taxon>
    </lineage>
</organism>
<reference evidence="5 6" key="1">
    <citation type="submission" date="2016-10" db="EMBL/GenBank/DDBJ databases">
        <authorList>
            <person name="de Groot N.N."/>
        </authorList>
    </citation>
    <scope>NUCLEOTIDE SEQUENCE [LARGE SCALE GENOMIC DNA]</scope>
    <source>
        <strain evidence="5 6">DSM 44892</strain>
    </source>
</reference>
<dbReference type="GO" id="GO:0046872">
    <property type="term" value="F:metal ion binding"/>
    <property type="evidence" value="ECO:0007669"/>
    <property type="project" value="UniProtKB-KW"/>
</dbReference>
<gene>
    <name evidence="5" type="ORF">SAMN05444695_10977</name>
</gene>
<proteinExistence type="predicted"/>
<accession>A0A1G8M1E0</accession>
<dbReference type="PROSITE" id="PS51379">
    <property type="entry name" value="4FE4S_FER_2"/>
    <property type="match status" value="2"/>
</dbReference>
<feature type="domain" description="4Fe-4S ferredoxin-type" evidence="4">
    <location>
        <begin position="1"/>
        <end position="30"/>
    </location>
</feature>